<dbReference type="Gene3D" id="3.40.190.10">
    <property type="entry name" value="Periplasmic binding protein-like II"/>
    <property type="match status" value="1"/>
</dbReference>
<evidence type="ECO:0000256" key="2">
    <source>
        <dbReference type="SAM" id="SignalP"/>
    </source>
</evidence>
<dbReference type="InterPro" id="IPR042100">
    <property type="entry name" value="Bug_dom1"/>
</dbReference>
<evidence type="ECO:0008006" key="5">
    <source>
        <dbReference type="Google" id="ProtNLM"/>
    </source>
</evidence>
<dbReference type="PROSITE" id="PS51318">
    <property type="entry name" value="TAT"/>
    <property type="match status" value="1"/>
</dbReference>
<dbReference type="PANTHER" id="PTHR42928">
    <property type="entry name" value="TRICARBOXYLATE-BINDING PROTEIN"/>
    <property type="match status" value="1"/>
</dbReference>
<feature type="chain" id="PRO_5012930248" description="Tripartite tricarboxylate transporter substrate binding protein" evidence="2">
    <location>
        <begin position="19"/>
        <end position="327"/>
    </location>
</feature>
<evidence type="ECO:0000256" key="1">
    <source>
        <dbReference type="ARBA" id="ARBA00006987"/>
    </source>
</evidence>
<evidence type="ECO:0000313" key="3">
    <source>
        <dbReference type="EMBL" id="APW38128.1"/>
    </source>
</evidence>
<dbReference type="InterPro" id="IPR005064">
    <property type="entry name" value="BUG"/>
</dbReference>
<feature type="signal peptide" evidence="2">
    <location>
        <begin position="1"/>
        <end position="18"/>
    </location>
</feature>
<reference evidence="3 4" key="1">
    <citation type="submission" date="2017-01" db="EMBL/GenBank/DDBJ databases">
        <authorList>
            <person name="Mah S.A."/>
            <person name="Swanson W.J."/>
            <person name="Moy G.W."/>
            <person name="Vacquier V.D."/>
        </authorList>
    </citation>
    <scope>NUCLEOTIDE SEQUENCE [LARGE SCALE GENOMIC DNA]</scope>
    <source>
        <strain evidence="3 4">DCY110</strain>
    </source>
</reference>
<dbReference type="PANTHER" id="PTHR42928:SF5">
    <property type="entry name" value="BLR1237 PROTEIN"/>
    <property type="match status" value="1"/>
</dbReference>
<dbReference type="OrthoDB" id="8678477at2"/>
<keyword evidence="4" id="KW-1185">Reference proteome</keyword>
<dbReference type="InterPro" id="IPR006311">
    <property type="entry name" value="TAT_signal"/>
</dbReference>
<gene>
    <name evidence="3" type="ORF">RD110_13745</name>
</gene>
<dbReference type="PIRSF" id="PIRSF017082">
    <property type="entry name" value="YflP"/>
    <property type="match status" value="1"/>
</dbReference>
<dbReference type="KEGG" id="rhy:RD110_13745"/>
<dbReference type="Pfam" id="PF03401">
    <property type="entry name" value="TctC"/>
    <property type="match status" value="1"/>
</dbReference>
<name>A0A1P8JWM7_9BURK</name>
<comment type="similarity">
    <text evidence="1">Belongs to the UPF0065 (bug) family.</text>
</comment>
<dbReference type="EMBL" id="CP019236">
    <property type="protein sequence ID" value="APW38128.1"/>
    <property type="molecule type" value="Genomic_DNA"/>
</dbReference>
<organism evidence="3 4">
    <name type="scientific">Rhodoferax koreensis</name>
    <dbReference type="NCBI Taxonomy" id="1842727"/>
    <lineage>
        <taxon>Bacteria</taxon>
        <taxon>Pseudomonadati</taxon>
        <taxon>Pseudomonadota</taxon>
        <taxon>Betaproteobacteria</taxon>
        <taxon>Burkholderiales</taxon>
        <taxon>Comamonadaceae</taxon>
        <taxon>Rhodoferax</taxon>
    </lineage>
</organism>
<keyword evidence="2" id="KW-0732">Signal</keyword>
<protein>
    <recommendedName>
        <fullName evidence="5">Tripartite tricarboxylate transporter substrate binding protein</fullName>
    </recommendedName>
</protein>
<dbReference type="AlphaFoldDB" id="A0A1P8JWM7"/>
<dbReference type="SUPFAM" id="SSF53850">
    <property type="entry name" value="Periplasmic binding protein-like II"/>
    <property type="match status" value="1"/>
</dbReference>
<dbReference type="RefSeq" id="WP_076200007.1">
    <property type="nucleotide sequence ID" value="NZ_CP019236.1"/>
</dbReference>
<dbReference type="Gene3D" id="3.40.190.150">
    <property type="entry name" value="Bordetella uptake gene, domain 1"/>
    <property type="match status" value="1"/>
</dbReference>
<dbReference type="Proteomes" id="UP000186609">
    <property type="component" value="Chromosome"/>
</dbReference>
<proteinExistence type="inferred from homology"/>
<accession>A0A1P8JWM7</accession>
<evidence type="ECO:0000313" key="4">
    <source>
        <dbReference type="Proteomes" id="UP000186609"/>
    </source>
</evidence>
<sequence>MTTRRQFLAASATSLAGAAGVAAPTLVRAQAFPSRPIRYICPWPAGGSTDAVIRSIADSAGRALGATIIVDNKPGAGGMLGAIELVNAKPDGYTLSQLPFGVFRFPHMQKTAYDPLKDFTWIACLTGYTFGLVVPSSSPLMSIKDLVDFAKANPEKFTYGSTGTGTSPHLAVEEFAQRAGIKLTHVPFKGNADNMQAVLGGHTMAATDATGWGPYVESGRLRLLATYGSKRTKRWPNVPTLDELGYKTVSDSPFGVCGPKGMDPAIVKTLQDGFKKTLEDPNVLATFDKYDQVVVYKDTAAYTRYAHETFASEKATIERLGLANKGG</sequence>
<dbReference type="STRING" id="1842727.RD110_13745"/>
<dbReference type="CDD" id="cd07012">
    <property type="entry name" value="PBP2_Bug_TTT"/>
    <property type="match status" value="1"/>
</dbReference>